<reference evidence="2" key="1">
    <citation type="journal article" date="2020" name="mSystems">
        <title>Genome- and Community-Level Interaction Insights into Carbon Utilization and Element Cycling Functions of Hydrothermarchaeota in Hydrothermal Sediment.</title>
        <authorList>
            <person name="Zhou Z."/>
            <person name="Liu Y."/>
            <person name="Xu W."/>
            <person name="Pan J."/>
            <person name="Luo Z.H."/>
            <person name="Li M."/>
        </authorList>
    </citation>
    <scope>NUCLEOTIDE SEQUENCE</scope>
    <source>
        <strain evidence="2">SpSt-649</strain>
    </source>
</reference>
<evidence type="ECO:0000313" key="2">
    <source>
        <dbReference type="EMBL" id="HGM46913.1"/>
    </source>
</evidence>
<evidence type="ECO:0008006" key="3">
    <source>
        <dbReference type="Google" id="ProtNLM"/>
    </source>
</evidence>
<feature type="transmembrane region" description="Helical" evidence="1">
    <location>
        <begin position="192"/>
        <end position="213"/>
    </location>
</feature>
<feature type="transmembrane region" description="Helical" evidence="1">
    <location>
        <begin position="152"/>
        <end position="171"/>
    </location>
</feature>
<feature type="transmembrane region" description="Helical" evidence="1">
    <location>
        <begin position="94"/>
        <end position="115"/>
    </location>
</feature>
<evidence type="ECO:0000256" key="1">
    <source>
        <dbReference type="SAM" id="Phobius"/>
    </source>
</evidence>
<feature type="transmembrane region" description="Helical" evidence="1">
    <location>
        <begin position="334"/>
        <end position="353"/>
    </location>
</feature>
<dbReference type="InterPro" id="IPR036259">
    <property type="entry name" value="MFS_trans_sf"/>
</dbReference>
<sequence>MPGTLTAYVLSFTASVVQALFTPAVALYAYRLGYAEAEVGFLTGVASAVYVAGALSSARLSRLLGEKATVAAALGLLAGSLLLIPRLIGWVQIAAAASAVFLAFGFFWPAVENIVSSKGGSVSRFSFAWSSGSLFGAAATSALLSLTPSLQFTTLAAVAAASAAAGVSLPARAAPRGDPPGDTGRALRAWGPWILCLSYSVSSGGVLTFYPLLVEQRGLPLAHVSLANTSMLLSRTLTFFFFEKLPSPLRHLTGGTLMLLGSLLLLLGGDPLLVVAGAAAAGVGQGVVYANALSEIFAVKEGVSTYTSLFEASIGFGYALGPIAGAAAASATGVAPLAVTSLLAPLLAAAVRLRYGRR</sequence>
<keyword evidence="1" id="KW-0472">Membrane</keyword>
<dbReference type="Gene3D" id="1.20.1250.20">
    <property type="entry name" value="MFS general substrate transporter like domains"/>
    <property type="match status" value="2"/>
</dbReference>
<protein>
    <recommendedName>
        <fullName evidence="3">MFS transporter</fullName>
    </recommendedName>
</protein>
<proteinExistence type="predicted"/>
<keyword evidence="1" id="KW-0812">Transmembrane</keyword>
<feature type="transmembrane region" description="Helical" evidence="1">
    <location>
        <begin position="273"/>
        <end position="294"/>
    </location>
</feature>
<comment type="caution">
    <text evidence="2">The sequence shown here is derived from an EMBL/GenBank/DDBJ whole genome shotgun (WGS) entry which is preliminary data.</text>
</comment>
<name>A0A7C4D504_THEPE</name>
<accession>A0A7C4D504</accession>
<dbReference type="EMBL" id="DTBQ01000111">
    <property type="protein sequence ID" value="HGM46913.1"/>
    <property type="molecule type" value="Genomic_DNA"/>
</dbReference>
<dbReference type="AlphaFoldDB" id="A0A7C4D504"/>
<keyword evidence="1" id="KW-1133">Transmembrane helix</keyword>
<dbReference type="SUPFAM" id="SSF103473">
    <property type="entry name" value="MFS general substrate transporter"/>
    <property type="match status" value="1"/>
</dbReference>
<feature type="transmembrane region" description="Helical" evidence="1">
    <location>
        <begin position="306"/>
        <end position="328"/>
    </location>
</feature>
<feature type="transmembrane region" description="Helical" evidence="1">
    <location>
        <begin position="70"/>
        <end position="88"/>
    </location>
</feature>
<feature type="transmembrane region" description="Helical" evidence="1">
    <location>
        <begin position="39"/>
        <end position="58"/>
    </location>
</feature>
<gene>
    <name evidence="2" type="ORF">ENU21_04070</name>
</gene>
<feature type="transmembrane region" description="Helical" evidence="1">
    <location>
        <begin position="127"/>
        <end position="146"/>
    </location>
</feature>
<organism evidence="2">
    <name type="scientific">Thermofilum pendens</name>
    <dbReference type="NCBI Taxonomy" id="2269"/>
    <lineage>
        <taxon>Archaea</taxon>
        <taxon>Thermoproteota</taxon>
        <taxon>Thermoprotei</taxon>
        <taxon>Thermofilales</taxon>
        <taxon>Thermofilaceae</taxon>
        <taxon>Thermofilum</taxon>
    </lineage>
</organism>